<dbReference type="InterPro" id="IPR006439">
    <property type="entry name" value="HAD-SF_hydro_IA"/>
</dbReference>
<dbReference type="Gene3D" id="3.40.50.1000">
    <property type="entry name" value="HAD superfamily/HAD-like"/>
    <property type="match status" value="1"/>
</dbReference>
<dbReference type="NCBIfam" id="TIGR01509">
    <property type="entry name" value="HAD-SF-IA-v3"/>
    <property type="match status" value="1"/>
</dbReference>
<keyword evidence="5" id="KW-1185">Reference proteome</keyword>
<protein>
    <recommendedName>
        <fullName evidence="6">Hydrolase</fullName>
    </recommendedName>
</protein>
<dbReference type="eggNOG" id="COG0637">
    <property type="taxonomic scope" value="Bacteria"/>
</dbReference>
<name>W7YZK7_9BACL</name>
<dbReference type="InterPro" id="IPR023214">
    <property type="entry name" value="HAD_sf"/>
</dbReference>
<dbReference type="AlphaFoldDB" id="W7YZK7"/>
<evidence type="ECO:0000256" key="1">
    <source>
        <dbReference type="ARBA" id="ARBA00006171"/>
    </source>
</evidence>
<dbReference type="Gene3D" id="1.10.150.240">
    <property type="entry name" value="Putative phosphatase, domain 2"/>
    <property type="match status" value="1"/>
</dbReference>
<sequence>METELIRTKVDVIFKEMLQAATPRPGVEQYLKSATAMNLKIGLASSSFYEWIEPYLIKFDLRHYFDAICTADVVSEVKPNPELYLLCAEKLGVDPADAIAFEDSINGSKAAFAAGMPCVIVPNEMTKHYTFLEYSLMIPSMTDMALADVITSISR</sequence>
<dbReference type="GO" id="GO:0016787">
    <property type="term" value="F:hydrolase activity"/>
    <property type="evidence" value="ECO:0007669"/>
    <property type="project" value="UniProtKB-KW"/>
</dbReference>
<dbReference type="PANTHER" id="PTHR18901:SF38">
    <property type="entry name" value="PSEUDOURIDINE-5'-PHOSPHATASE"/>
    <property type="match status" value="1"/>
</dbReference>
<dbReference type="PANTHER" id="PTHR18901">
    <property type="entry name" value="2-DEOXYGLUCOSE-6-PHOSPHATE PHOSPHATASE 2"/>
    <property type="match status" value="1"/>
</dbReference>
<dbReference type="EMBL" id="BAVZ01000004">
    <property type="protein sequence ID" value="GAF07819.1"/>
    <property type="molecule type" value="Genomic_DNA"/>
</dbReference>
<comment type="caution">
    <text evidence="4">The sequence shown here is derived from an EMBL/GenBank/DDBJ whole genome shotgun (WGS) entry which is preliminary data.</text>
</comment>
<evidence type="ECO:0000256" key="3">
    <source>
        <dbReference type="ARBA" id="ARBA00022801"/>
    </source>
</evidence>
<evidence type="ECO:0000256" key="2">
    <source>
        <dbReference type="ARBA" id="ARBA00022723"/>
    </source>
</evidence>
<keyword evidence="2" id="KW-0479">Metal-binding</keyword>
<proteinExistence type="inferred from homology"/>
<dbReference type="STRING" id="1236976.JCM16418_1849"/>
<dbReference type="InterPro" id="IPR023198">
    <property type="entry name" value="PGP-like_dom2"/>
</dbReference>
<dbReference type="Proteomes" id="UP000019364">
    <property type="component" value="Unassembled WGS sequence"/>
</dbReference>
<organism evidence="4 5">
    <name type="scientific">Paenibacillus pini JCM 16418</name>
    <dbReference type="NCBI Taxonomy" id="1236976"/>
    <lineage>
        <taxon>Bacteria</taxon>
        <taxon>Bacillati</taxon>
        <taxon>Bacillota</taxon>
        <taxon>Bacilli</taxon>
        <taxon>Bacillales</taxon>
        <taxon>Paenibacillaceae</taxon>
        <taxon>Paenibacillus</taxon>
    </lineage>
</organism>
<evidence type="ECO:0008006" key="6">
    <source>
        <dbReference type="Google" id="ProtNLM"/>
    </source>
</evidence>
<gene>
    <name evidence="4" type="ORF">JCM16418_1849</name>
</gene>
<accession>W7YZK7</accession>
<evidence type="ECO:0000313" key="5">
    <source>
        <dbReference type="Proteomes" id="UP000019364"/>
    </source>
</evidence>
<dbReference type="InterPro" id="IPR036412">
    <property type="entry name" value="HAD-like_sf"/>
</dbReference>
<comment type="similarity">
    <text evidence="1">Belongs to the HAD-like hydrolase superfamily. CbbY/CbbZ/Gph/YieH family.</text>
</comment>
<dbReference type="GO" id="GO:0046872">
    <property type="term" value="F:metal ion binding"/>
    <property type="evidence" value="ECO:0007669"/>
    <property type="project" value="UniProtKB-KW"/>
</dbReference>
<dbReference type="Pfam" id="PF00702">
    <property type="entry name" value="Hydrolase"/>
    <property type="match status" value="1"/>
</dbReference>
<dbReference type="SUPFAM" id="SSF56784">
    <property type="entry name" value="HAD-like"/>
    <property type="match status" value="1"/>
</dbReference>
<keyword evidence="3" id="KW-0378">Hydrolase</keyword>
<dbReference type="FunFam" id="3.40.50.1000:FF:000036">
    <property type="entry name" value="HAD family hydrolase"/>
    <property type="match status" value="1"/>
</dbReference>
<evidence type="ECO:0000313" key="4">
    <source>
        <dbReference type="EMBL" id="GAF07819.1"/>
    </source>
</evidence>
<reference evidence="4 5" key="1">
    <citation type="journal article" date="2014" name="Genome Announc.">
        <title>Draft Genome Sequence of Paenibacillus pini JCM 16418T, Isolated from the Rhizosphere of Pine Tree.</title>
        <authorList>
            <person name="Yuki M."/>
            <person name="Oshima K."/>
            <person name="Suda W."/>
            <person name="Oshida Y."/>
            <person name="Kitamura K."/>
            <person name="Iida Y."/>
            <person name="Hattori M."/>
            <person name="Ohkuma M."/>
        </authorList>
    </citation>
    <scope>NUCLEOTIDE SEQUENCE [LARGE SCALE GENOMIC DNA]</scope>
    <source>
        <strain evidence="4 5">JCM 16418</strain>
    </source>
</reference>